<feature type="region of interest" description="Disordered" evidence="1">
    <location>
        <begin position="1"/>
        <end position="22"/>
    </location>
</feature>
<dbReference type="EMBL" id="PDSL01000023">
    <property type="protein sequence ID" value="PIE33984.1"/>
    <property type="molecule type" value="Genomic_DNA"/>
</dbReference>
<keyword evidence="2" id="KW-0472">Membrane</keyword>
<evidence type="ECO:0000313" key="5">
    <source>
        <dbReference type="Proteomes" id="UP000230914"/>
    </source>
</evidence>
<keyword evidence="2" id="KW-0812">Transmembrane</keyword>
<dbReference type="Pfam" id="PF10708">
    <property type="entry name" value="DUF2510"/>
    <property type="match status" value="1"/>
</dbReference>
<feature type="domain" description="DUF2510" evidence="3">
    <location>
        <begin position="16"/>
        <end position="45"/>
    </location>
</feature>
<gene>
    <name evidence="4" type="ORF">CSA55_01590</name>
</gene>
<feature type="compositionally biased region" description="Pro residues" evidence="1">
    <location>
        <begin position="1"/>
        <end position="10"/>
    </location>
</feature>
<organism evidence="4 5">
    <name type="scientific">Ilumatobacter coccineus</name>
    <dbReference type="NCBI Taxonomy" id="467094"/>
    <lineage>
        <taxon>Bacteria</taxon>
        <taxon>Bacillati</taxon>
        <taxon>Actinomycetota</taxon>
        <taxon>Acidimicrobiia</taxon>
        <taxon>Acidimicrobiales</taxon>
        <taxon>Ilumatobacteraceae</taxon>
        <taxon>Ilumatobacter</taxon>
    </lineage>
</organism>
<keyword evidence="2" id="KW-1133">Transmembrane helix</keyword>
<evidence type="ECO:0000313" key="4">
    <source>
        <dbReference type="EMBL" id="PIE33984.1"/>
    </source>
</evidence>
<accession>A0A2G6KE76</accession>
<feature type="region of interest" description="Disordered" evidence="1">
    <location>
        <begin position="39"/>
        <end position="61"/>
    </location>
</feature>
<evidence type="ECO:0000259" key="3">
    <source>
        <dbReference type="Pfam" id="PF10708"/>
    </source>
</evidence>
<protein>
    <recommendedName>
        <fullName evidence="3">DUF2510 domain-containing protein</fullName>
    </recommendedName>
</protein>
<reference evidence="4 5" key="1">
    <citation type="submission" date="2017-10" db="EMBL/GenBank/DDBJ databases">
        <title>Novel microbial diversity and functional potential in the marine mammal oral microbiome.</title>
        <authorList>
            <person name="Dudek N.K."/>
            <person name="Sun C.L."/>
            <person name="Burstein D."/>
            <person name="Kantor R.S."/>
            <person name="Aliaga Goltsman D.S."/>
            <person name="Bik E.M."/>
            <person name="Thomas B.C."/>
            <person name="Banfield J.F."/>
            <person name="Relman D.A."/>
        </authorList>
    </citation>
    <scope>NUCLEOTIDE SEQUENCE [LARGE SCALE GENOMIC DNA]</scope>
    <source>
        <strain evidence="4">DOLJORAL78_61_10</strain>
    </source>
</reference>
<feature type="compositionally biased region" description="Low complexity" evidence="1">
    <location>
        <begin position="50"/>
        <end position="61"/>
    </location>
</feature>
<name>A0A2G6KE76_9ACTN</name>
<comment type="caution">
    <text evidence="4">The sequence shown here is derived from an EMBL/GenBank/DDBJ whole genome shotgun (WGS) entry which is preliminary data.</text>
</comment>
<proteinExistence type="predicted"/>
<dbReference type="Proteomes" id="UP000230914">
    <property type="component" value="Unassembled WGS sequence"/>
</dbReference>
<feature type="transmembrane region" description="Helical" evidence="2">
    <location>
        <begin position="111"/>
        <end position="136"/>
    </location>
</feature>
<dbReference type="InterPro" id="IPR018929">
    <property type="entry name" value="DUF2510"/>
</dbReference>
<sequence>MSDPAPPPPNASRSPAGWYPDPHRRYEYRYFNGTEWTADVSSGGQREVDTPTPSMPARSSTSSTSATVALVMGIVAIVLGWIPLLAVLLWIIALVALIIGIKAKRSSSERAVGAIIASSLGLVVATVGVVLTVILFRAVVTFISPAEHQVAISSCEILESSDAMITGTLTNLSDHPADFTVFTIIDDQFDLEQVTSVAPGTTIDWVTIVEVPPSIRVCNSDLDLRLIVHGPLPFGVEVEPIRDTNGDWSGRLEF</sequence>
<evidence type="ECO:0000256" key="2">
    <source>
        <dbReference type="SAM" id="Phobius"/>
    </source>
</evidence>
<evidence type="ECO:0000256" key="1">
    <source>
        <dbReference type="SAM" id="MobiDB-lite"/>
    </source>
</evidence>
<dbReference type="AlphaFoldDB" id="A0A2G6KE76"/>
<feature type="transmembrane region" description="Helical" evidence="2">
    <location>
        <begin position="66"/>
        <end position="99"/>
    </location>
</feature>